<protein>
    <submittedName>
        <fullName evidence="6">Carbamoyl-phosphate synthase large chain, putative</fullName>
    </submittedName>
</protein>
<gene>
    <name evidence="6" type="ordered locus">swp_4671</name>
</gene>
<feature type="domain" description="ATP-grasp" evidence="5">
    <location>
        <begin position="112"/>
        <end position="303"/>
    </location>
</feature>
<dbReference type="HOGENOM" id="CLU_029016_5_0_6"/>
<dbReference type="InterPro" id="IPR040570">
    <property type="entry name" value="LAL_C2"/>
</dbReference>
<dbReference type="Gene3D" id="3.30.470.20">
    <property type="entry name" value="ATP-grasp fold, B domain"/>
    <property type="match status" value="1"/>
</dbReference>
<dbReference type="InterPro" id="IPR052032">
    <property type="entry name" value="ATP-dep_AA_Ligase"/>
</dbReference>
<dbReference type="GO" id="GO:0046872">
    <property type="term" value="F:metal ion binding"/>
    <property type="evidence" value="ECO:0007669"/>
    <property type="project" value="InterPro"/>
</dbReference>
<evidence type="ECO:0000313" key="7">
    <source>
        <dbReference type="Proteomes" id="UP000000753"/>
    </source>
</evidence>
<dbReference type="GO" id="GO:0016874">
    <property type="term" value="F:ligase activity"/>
    <property type="evidence" value="ECO:0007669"/>
    <property type="project" value="UniProtKB-KW"/>
</dbReference>
<accession>B8CTR3</accession>
<dbReference type="InterPro" id="IPR011761">
    <property type="entry name" value="ATP-grasp"/>
</dbReference>
<dbReference type="Pfam" id="PF13535">
    <property type="entry name" value="ATP-grasp_4"/>
    <property type="match status" value="1"/>
</dbReference>
<reference evidence="6 7" key="1">
    <citation type="journal article" date="2008" name="PLoS ONE">
        <title>Environmental adaptation: genomic analysis of the piezotolerant and psychrotolerant deep-sea iron reducing bacterium Shewanella piezotolerans WP3.</title>
        <authorList>
            <person name="Wang F."/>
            <person name="Wang J."/>
            <person name="Jian H."/>
            <person name="Zhang B."/>
            <person name="Li S."/>
            <person name="Wang F."/>
            <person name="Zeng X."/>
            <person name="Gao L."/>
            <person name="Bartlett D.H."/>
            <person name="Yu J."/>
            <person name="Hu S."/>
            <person name="Xiao X."/>
        </authorList>
    </citation>
    <scope>NUCLEOTIDE SEQUENCE [LARGE SCALE GENOMIC DNA]</scope>
    <source>
        <strain evidence="7">WP3 / JCM 13877</strain>
    </source>
</reference>
<evidence type="ECO:0000256" key="2">
    <source>
        <dbReference type="ARBA" id="ARBA00022741"/>
    </source>
</evidence>
<dbReference type="Proteomes" id="UP000000753">
    <property type="component" value="Chromosome"/>
</dbReference>
<evidence type="ECO:0000259" key="5">
    <source>
        <dbReference type="PROSITE" id="PS50975"/>
    </source>
</evidence>
<sequence length="411" mass="45829">MMKRVLLIGACRPGHKALFELGYEIVWLMKKSSAFAVDLTLPYQSIYYYSDMSTQNIVDIVVALHNCRAFDGICTYHDDIQHLAIAISEAIDVQYGVDSRLAELAHDKYQTRQVLQAANIEQVECHLAQDEKSFDRYINQMTFPAIVKPYAGTGSSGISILYYPHQAAEALTRLKACGDDFPVLIEGYLQGREFSVEAISENGQHRIVAVTEKFIDHKTFVEMGHVVPARITDSEHQSIDDYVSRVLTALEVIQGLTHTEVILTAKGPQIIETHTRAGGDRITDLVKFSTHVDLYQLYAKQATGTKIMPLLPDTIVAEQASAVWFLCANLDDNASLQSIENVEEVRGIKYVREVKLMKEPGSRMGSFKDSFSRAAMIVAVGRDSDEALANAQRAAAMLTLKLTWSQPVIEH</sequence>
<dbReference type="AlphaFoldDB" id="B8CTR3"/>
<dbReference type="RefSeq" id="WP_020914637.1">
    <property type="nucleotide sequence ID" value="NC_011566.1"/>
</dbReference>
<evidence type="ECO:0000256" key="4">
    <source>
        <dbReference type="PROSITE-ProRule" id="PRU00409"/>
    </source>
</evidence>
<keyword evidence="2 4" id="KW-0547">Nucleotide-binding</keyword>
<dbReference type="SUPFAM" id="SSF56059">
    <property type="entry name" value="Glutathione synthetase ATP-binding domain-like"/>
    <property type="match status" value="1"/>
</dbReference>
<proteinExistence type="predicted"/>
<dbReference type="KEGG" id="swp:swp_4671"/>
<name>B8CTR3_SHEPW</name>
<organism evidence="6 7">
    <name type="scientific">Shewanella piezotolerans (strain WP3 / JCM 13877)</name>
    <dbReference type="NCBI Taxonomy" id="225849"/>
    <lineage>
        <taxon>Bacteria</taxon>
        <taxon>Pseudomonadati</taxon>
        <taxon>Pseudomonadota</taxon>
        <taxon>Gammaproteobacteria</taxon>
        <taxon>Alteromonadales</taxon>
        <taxon>Shewanellaceae</taxon>
        <taxon>Shewanella</taxon>
    </lineage>
</organism>
<dbReference type="PANTHER" id="PTHR43585:SF2">
    <property type="entry name" value="ATP-GRASP ENZYME FSQD"/>
    <property type="match status" value="1"/>
</dbReference>
<dbReference type="GO" id="GO:0005524">
    <property type="term" value="F:ATP binding"/>
    <property type="evidence" value="ECO:0007669"/>
    <property type="project" value="UniProtKB-UniRule"/>
</dbReference>
<dbReference type="STRING" id="225849.swp_4671"/>
<keyword evidence="3 4" id="KW-0067">ATP-binding</keyword>
<dbReference type="Pfam" id="PF18603">
    <property type="entry name" value="LAL_C2"/>
    <property type="match status" value="1"/>
</dbReference>
<keyword evidence="1" id="KW-0436">Ligase</keyword>
<dbReference type="PROSITE" id="PS50975">
    <property type="entry name" value="ATP_GRASP"/>
    <property type="match status" value="1"/>
</dbReference>
<dbReference type="eggNOG" id="COG0151">
    <property type="taxonomic scope" value="Bacteria"/>
</dbReference>
<dbReference type="EMBL" id="CP000472">
    <property type="protein sequence ID" value="ACJ31307.1"/>
    <property type="molecule type" value="Genomic_DNA"/>
</dbReference>
<dbReference type="PANTHER" id="PTHR43585">
    <property type="entry name" value="FUMIPYRROLE BIOSYNTHESIS PROTEIN C"/>
    <property type="match status" value="1"/>
</dbReference>
<evidence type="ECO:0000313" key="6">
    <source>
        <dbReference type="EMBL" id="ACJ31307.1"/>
    </source>
</evidence>
<evidence type="ECO:0000256" key="3">
    <source>
        <dbReference type="ARBA" id="ARBA00022840"/>
    </source>
</evidence>
<evidence type="ECO:0000256" key="1">
    <source>
        <dbReference type="ARBA" id="ARBA00022598"/>
    </source>
</evidence>
<keyword evidence="7" id="KW-1185">Reference proteome</keyword>
<dbReference type="OrthoDB" id="9803907at2"/>